<dbReference type="Proteomes" id="UP000054399">
    <property type="component" value="Unassembled WGS sequence"/>
</dbReference>
<dbReference type="RefSeq" id="XP_066613078.1">
    <property type="nucleotide sequence ID" value="XM_066758630.1"/>
</dbReference>
<protein>
    <submittedName>
        <fullName evidence="2">Uncharacterized protein</fullName>
    </submittedName>
</protein>
<feature type="compositionally biased region" description="Basic and acidic residues" evidence="1">
    <location>
        <begin position="630"/>
        <end position="639"/>
    </location>
</feature>
<feature type="compositionally biased region" description="Polar residues" evidence="1">
    <location>
        <begin position="407"/>
        <end position="422"/>
    </location>
</feature>
<evidence type="ECO:0000313" key="3">
    <source>
        <dbReference type="Proteomes" id="UP000054399"/>
    </source>
</evidence>
<dbReference type="EMBL" id="ATAM02000007">
    <property type="protein sequence ID" value="KAL0247117.1"/>
    <property type="molecule type" value="Genomic_DNA"/>
</dbReference>
<feature type="compositionally biased region" description="Polar residues" evidence="1">
    <location>
        <begin position="468"/>
        <end position="482"/>
    </location>
</feature>
<feature type="region of interest" description="Disordered" evidence="1">
    <location>
        <begin position="702"/>
        <end position="738"/>
    </location>
</feature>
<proteinExistence type="predicted"/>
<feature type="compositionally biased region" description="Polar residues" evidence="1">
    <location>
        <begin position="643"/>
        <end position="652"/>
    </location>
</feature>
<feature type="compositionally biased region" description="Low complexity" evidence="1">
    <location>
        <begin position="390"/>
        <end position="401"/>
    </location>
</feature>
<feature type="compositionally biased region" description="Low complexity" evidence="1">
    <location>
        <begin position="292"/>
        <end position="307"/>
    </location>
</feature>
<name>A0ABR3BQJ3_9TREE</name>
<dbReference type="GeneID" id="91991008"/>
<feature type="region of interest" description="Disordered" evidence="1">
    <location>
        <begin position="348"/>
        <end position="482"/>
    </location>
</feature>
<feature type="region of interest" description="Disordered" evidence="1">
    <location>
        <begin position="254"/>
        <end position="280"/>
    </location>
</feature>
<keyword evidence="3" id="KW-1185">Reference proteome</keyword>
<feature type="region of interest" description="Disordered" evidence="1">
    <location>
        <begin position="613"/>
        <end position="669"/>
    </location>
</feature>
<gene>
    <name evidence="2" type="ORF">I308_104152</name>
</gene>
<evidence type="ECO:0000256" key="1">
    <source>
        <dbReference type="SAM" id="MobiDB-lite"/>
    </source>
</evidence>
<feature type="region of interest" description="Disordered" evidence="1">
    <location>
        <begin position="292"/>
        <end position="311"/>
    </location>
</feature>
<reference evidence="2 3" key="2">
    <citation type="submission" date="2024-01" db="EMBL/GenBank/DDBJ databases">
        <title>Comparative genomics of Cryptococcus and Kwoniella reveals pathogenesis evolution and contrasting modes of karyotype evolution via chromosome fusion or intercentromeric recombination.</title>
        <authorList>
            <person name="Coelho M.A."/>
            <person name="David-Palma M."/>
            <person name="Shea T."/>
            <person name="Bowers K."/>
            <person name="Mcginley-Smith S."/>
            <person name="Mohammad A.W."/>
            <person name="Gnirke A."/>
            <person name="Yurkov A.M."/>
            <person name="Nowrousian M."/>
            <person name="Sun S."/>
            <person name="Cuomo C.A."/>
            <person name="Heitman J."/>
        </authorList>
    </citation>
    <scope>NUCLEOTIDE SEQUENCE [LARGE SCALE GENOMIC DNA]</scope>
    <source>
        <strain evidence="2 3">IND107</strain>
    </source>
</reference>
<accession>A0ABR3BQJ3</accession>
<comment type="caution">
    <text evidence="2">The sequence shown here is derived from an EMBL/GenBank/DDBJ whole genome shotgun (WGS) entry which is preliminary data.</text>
</comment>
<reference evidence="3" key="1">
    <citation type="submission" date="2015-01" db="EMBL/GenBank/DDBJ databases">
        <title>The Genome Sequence of Cryptococcus gattii MMRL2647.</title>
        <authorList>
            <consortium name="The Broad Institute Genomics Platform"/>
            <person name="Cuomo C."/>
            <person name="Litvintseva A."/>
            <person name="Chen Y."/>
            <person name="Heitman J."/>
            <person name="Sun S."/>
            <person name="Springer D."/>
            <person name="Dromer F."/>
            <person name="Young S."/>
            <person name="Zeng Q."/>
            <person name="Gargeya S."/>
            <person name="Abouelleil A."/>
            <person name="Alvarado L."/>
            <person name="Chapman S.B."/>
            <person name="Gainer-Dewar J."/>
            <person name="Goldberg J."/>
            <person name="Griggs A."/>
            <person name="Gujja S."/>
            <person name="Hansen M."/>
            <person name="Howarth C."/>
            <person name="Imamovic A."/>
            <person name="Larimer J."/>
            <person name="Murphy C."/>
            <person name="Naylor J."/>
            <person name="Pearson M."/>
            <person name="Priest M."/>
            <person name="Roberts A."/>
            <person name="Saif S."/>
            <person name="Shea T."/>
            <person name="Sykes S."/>
            <person name="Wortman J."/>
            <person name="Nusbaum C."/>
            <person name="Birren B."/>
        </authorList>
    </citation>
    <scope>NUCLEOTIDE SEQUENCE [LARGE SCALE GENOMIC DNA]</scope>
    <source>
        <strain evidence="3">IND107</strain>
    </source>
</reference>
<sequence>MASSFLLHHLFPGIGGATMDNKVRLIGPLWGLTSLLFVTPLALAQSSGIIKFSSTSACIIVAQIASLSSPSTISAMMPICPDSDDTAIAWPLTTNGDGASSSIAIYAHTTATDGGVSVGCVMGLSQMQAMYLLGRDLTWNDSAGTLYDNTAGGNLLDPTTYATITCGSSDTLLPSGLVLPDPSSNAAGASVWDQTITLNAGAKVTGGSDNTITTSTIVKVSSAAAPASSSIPMTPAAATTSANLVTSAQPVTSPVRMTSAAADELPTSSESLYTSDPIPNYQASSSHLQDFTTTSAQSSDSASFSATDENDYSFVNGDYDSTSVIAVQTNSNLKASSSVVPSDNQHVTSFDASTYPPSTTSTLSSVYHTDDTYEGNSDSNLSDPEVASRTSPSGSSSGPTSVPAAIASNTYPIPSHRSNGGITITALDARPSSTTQESSSQSDSSEAGSLSSSVSETSPTRNDDNDSPSETDQSQSQYFEPSSSIVSFEQFPTPTFSHQPTTYALFHVPAPSSSASSDEPFVFTIGGITIGQFTEAGVGAVLAAQINAISTTGQGTHATAVAESSVWAEATAAEDIEGSARASASVSAVIVTLAAPTGSSLVDANDGSSVTLANGSVSAGAPTTSGGARETSDGNRSGEDNFDSYTSASASTRAGEAKATGGSEGDVSTSAAFVDVSSTEAGNRMNLTRVLAAFVSGTQASRGTAKGKHKNYNKESGVGENTAGVTSDSTITAPTESSSLRTLSGSLVAEPTSMSPRVQAFSNNRNSSASFWDVIVSASSFVDGASYSLESGSPQKTVVAVGQSSGKTCSRKRKEKARRARALLMEAI</sequence>
<feature type="compositionally biased region" description="Polar residues" evidence="1">
    <location>
        <begin position="723"/>
        <end position="738"/>
    </location>
</feature>
<feature type="compositionally biased region" description="Low complexity" evidence="1">
    <location>
        <begin position="353"/>
        <end position="365"/>
    </location>
</feature>
<feature type="compositionally biased region" description="Low complexity" evidence="1">
    <location>
        <begin position="432"/>
        <end position="458"/>
    </location>
</feature>
<feature type="compositionally biased region" description="Polar residues" evidence="1">
    <location>
        <begin position="613"/>
        <end position="626"/>
    </location>
</feature>
<organism evidence="2 3">
    <name type="scientific">Cryptococcus tetragattii IND107</name>
    <dbReference type="NCBI Taxonomy" id="1296105"/>
    <lineage>
        <taxon>Eukaryota</taxon>
        <taxon>Fungi</taxon>
        <taxon>Dikarya</taxon>
        <taxon>Basidiomycota</taxon>
        <taxon>Agaricomycotina</taxon>
        <taxon>Tremellomycetes</taxon>
        <taxon>Tremellales</taxon>
        <taxon>Cryptococcaceae</taxon>
        <taxon>Cryptococcus</taxon>
        <taxon>Cryptococcus gattii species complex</taxon>
    </lineage>
</organism>
<evidence type="ECO:0000313" key="2">
    <source>
        <dbReference type="EMBL" id="KAL0247117.1"/>
    </source>
</evidence>